<dbReference type="AlphaFoldDB" id="A0A433J1R9"/>
<protein>
    <submittedName>
        <fullName evidence="1">Uncharacterized protein</fullName>
    </submittedName>
</protein>
<evidence type="ECO:0000313" key="2">
    <source>
        <dbReference type="Proteomes" id="UP000280346"/>
    </source>
</evidence>
<comment type="caution">
    <text evidence="1">The sequence shown here is derived from an EMBL/GenBank/DDBJ whole genome shotgun (WGS) entry which is preliminary data.</text>
</comment>
<keyword evidence="2" id="KW-1185">Reference proteome</keyword>
<gene>
    <name evidence="1" type="ORF">EJ913_26030</name>
</gene>
<sequence>MASTTHIIVQPYVSGAKGGLKAAPAIAVKTADAGRIRAQRMMDGGRVLGVAVVQTEVDEDAGDYSEPVFLAQFGSIPDMAA</sequence>
<name>A0A433J1R9_9PROT</name>
<accession>A0A433J1R9</accession>
<dbReference type="OrthoDB" id="7220707at2"/>
<dbReference type="EMBL" id="RZIJ01000028">
    <property type="protein sequence ID" value="RUQ65045.1"/>
    <property type="molecule type" value="Genomic_DNA"/>
</dbReference>
<evidence type="ECO:0000313" key="1">
    <source>
        <dbReference type="EMBL" id="RUQ65045.1"/>
    </source>
</evidence>
<reference evidence="1 2" key="1">
    <citation type="submission" date="2018-12" db="EMBL/GenBank/DDBJ databases">
        <authorList>
            <person name="Yang Y."/>
        </authorList>
    </citation>
    <scope>NUCLEOTIDE SEQUENCE [LARGE SCALE GENOMIC DNA]</scope>
    <source>
        <strain evidence="1 2">GSF71</strain>
    </source>
</reference>
<dbReference type="Proteomes" id="UP000280346">
    <property type="component" value="Unassembled WGS sequence"/>
</dbReference>
<proteinExistence type="predicted"/>
<organism evidence="1 2">
    <name type="scientific">Azospirillum doebereinerae</name>
    <dbReference type="NCBI Taxonomy" id="92933"/>
    <lineage>
        <taxon>Bacteria</taxon>
        <taxon>Pseudomonadati</taxon>
        <taxon>Pseudomonadota</taxon>
        <taxon>Alphaproteobacteria</taxon>
        <taxon>Rhodospirillales</taxon>
        <taxon>Azospirillaceae</taxon>
        <taxon>Azospirillum</taxon>
    </lineage>
</organism>
<dbReference type="RefSeq" id="WP_127003439.1">
    <property type="nucleotide sequence ID" value="NZ_CP173190.1"/>
</dbReference>